<proteinExistence type="predicted"/>
<dbReference type="Proteomes" id="UP001232148">
    <property type="component" value="Unassembled WGS sequence"/>
</dbReference>
<keyword evidence="4" id="KW-1185">Reference proteome</keyword>
<feature type="transmembrane region" description="Helical" evidence="2">
    <location>
        <begin position="45"/>
        <end position="66"/>
    </location>
</feature>
<organism evidence="3 4">
    <name type="scientific">Colletotrichum zoysiae</name>
    <dbReference type="NCBI Taxonomy" id="1216348"/>
    <lineage>
        <taxon>Eukaryota</taxon>
        <taxon>Fungi</taxon>
        <taxon>Dikarya</taxon>
        <taxon>Ascomycota</taxon>
        <taxon>Pezizomycotina</taxon>
        <taxon>Sordariomycetes</taxon>
        <taxon>Hypocreomycetidae</taxon>
        <taxon>Glomerellales</taxon>
        <taxon>Glomerellaceae</taxon>
        <taxon>Colletotrichum</taxon>
        <taxon>Colletotrichum graminicola species complex</taxon>
    </lineage>
</organism>
<keyword evidence="2" id="KW-1133">Transmembrane helix</keyword>
<reference evidence="3" key="1">
    <citation type="submission" date="2021-06" db="EMBL/GenBank/DDBJ databases">
        <title>Comparative genomics, transcriptomics and evolutionary studies reveal genomic signatures of adaptation to plant cell wall in hemibiotrophic fungi.</title>
        <authorList>
            <consortium name="DOE Joint Genome Institute"/>
            <person name="Baroncelli R."/>
            <person name="Diaz J.F."/>
            <person name="Benocci T."/>
            <person name="Peng M."/>
            <person name="Battaglia E."/>
            <person name="Haridas S."/>
            <person name="Andreopoulos W."/>
            <person name="Labutti K."/>
            <person name="Pangilinan J."/>
            <person name="Floch G.L."/>
            <person name="Makela M.R."/>
            <person name="Henrissat B."/>
            <person name="Grigoriev I.V."/>
            <person name="Crouch J.A."/>
            <person name="De Vries R.P."/>
            <person name="Sukno S.A."/>
            <person name="Thon M.R."/>
        </authorList>
    </citation>
    <scope>NUCLEOTIDE SEQUENCE</scope>
    <source>
        <strain evidence="3">MAFF235873</strain>
    </source>
</reference>
<feature type="compositionally biased region" description="Basic residues" evidence="1">
    <location>
        <begin position="147"/>
        <end position="159"/>
    </location>
</feature>
<feature type="compositionally biased region" description="Basic and acidic residues" evidence="1">
    <location>
        <begin position="109"/>
        <end position="130"/>
    </location>
</feature>
<dbReference type="AlphaFoldDB" id="A0AAD9LT40"/>
<protein>
    <submittedName>
        <fullName evidence="3">Uncharacterized protein</fullName>
    </submittedName>
</protein>
<keyword evidence="2" id="KW-0472">Membrane</keyword>
<sequence length="198" mass="23220">MEEQHQQKKEKGKKKTTRQWLLQDPTEPIVFRGIVDGPVVLVPNLIIALCLICFLICLLSSFFVVMGPSMFGYRKMVFPRFSPPLPIHPLWSICFHRIVPSMRLIPARSTHEHLSREKGNEEKKYGKREYLNNGRPPPCRAELREEKKKKKRLVPPKKPKSQEREKKPKPGRRPYRHKKNINSKATMRGPRPMITQKP</sequence>
<evidence type="ECO:0000313" key="4">
    <source>
        <dbReference type="Proteomes" id="UP001232148"/>
    </source>
</evidence>
<keyword evidence="2" id="KW-0812">Transmembrane</keyword>
<name>A0AAD9LT40_9PEZI</name>
<evidence type="ECO:0000256" key="2">
    <source>
        <dbReference type="SAM" id="Phobius"/>
    </source>
</evidence>
<evidence type="ECO:0000313" key="3">
    <source>
        <dbReference type="EMBL" id="KAK2020861.1"/>
    </source>
</evidence>
<dbReference type="EMBL" id="MU843164">
    <property type="protein sequence ID" value="KAK2020861.1"/>
    <property type="molecule type" value="Genomic_DNA"/>
</dbReference>
<evidence type="ECO:0000256" key="1">
    <source>
        <dbReference type="SAM" id="MobiDB-lite"/>
    </source>
</evidence>
<comment type="caution">
    <text evidence="3">The sequence shown here is derived from an EMBL/GenBank/DDBJ whole genome shotgun (WGS) entry which is preliminary data.</text>
</comment>
<accession>A0AAD9LT40</accession>
<feature type="region of interest" description="Disordered" evidence="1">
    <location>
        <begin position="109"/>
        <end position="198"/>
    </location>
</feature>
<gene>
    <name evidence="3" type="ORF">LX32DRAFT_646998</name>
</gene>
<feature type="compositionally biased region" description="Basic residues" evidence="1">
    <location>
        <begin position="169"/>
        <end position="181"/>
    </location>
</feature>